<dbReference type="AlphaFoldDB" id="A0A443S849"/>
<keyword evidence="8" id="KW-1185">Reference proteome</keyword>
<evidence type="ECO:0000256" key="1">
    <source>
        <dbReference type="ARBA" id="ARBA00009500"/>
    </source>
</evidence>
<dbReference type="InterPro" id="IPR000215">
    <property type="entry name" value="Serpin_fam"/>
</dbReference>
<dbReference type="Gene3D" id="3.30.497.10">
    <property type="entry name" value="Antithrombin, subunit I, domain 2"/>
    <property type="match status" value="1"/>
</dbReference>
<protein>
    <recommendedName>
        <fullName evidence="6">Serpin domain-containing protein</fullName>
    </recommendedName>
</protein>
<keyword evidence="3" id="KW-0722">Serine protease inhibitor</keyword>
<dbReference type="Proteomes" id="UP000288716">
    <property type="component" value="Unassembled WGS sequence"/>
</dbReference>
<dbReference type="PANTHER" id="PTHR11461:SF211">
    <property type="entry name" value="GH10112P-RELATED"/>
    <property type="match status" value="1"/>
</dbReference>
<dbReference type="VEuPathDB" id="VectorBase:LDEU008311"/>
<dbReference type="SUPFAM" id="SSF56574">
    <property type="entry name" value="Serpins"/>
    <property type="match status" value="1"/>
</dbReference>
<sequence length="360" mass="41681">MHMLSLYLSVNVTSLTHDPLNILMIVDVGLNAYSESAAETLYETSRLNKAFKTRREAMDAIETVNVDHLLNQSKSISVLSKEYDMKSIFKNYISNYNYHTFYVGVDFNDPNELEKNENYLKEEFEQINSKFNHGNHEFNTDFIKLKPGNKLNVYTASHYEQTFLHPFQQEKTKPGIFYNDGMYKVKVSMMHQIVVLNYTTNTLFKLIIMPYKNKDFMVLILPHKKKDYRMLLDNMTYEQFSEAIKQVKPTNVQLSMPKFTTTSIRDMDVLPKTSAYHYLFNTNDLLKNAFDNVYISSLKHVAVVTFAETGTKIDVGSHTGRGKKSDLPSAAFNVNYPFLYFIQSGSEPCMSLYSGYVNYI</sequence>
<dbReference type="EMBL" id="NCKV01005979">
    <property type="protein sequence ID" value="RWS23729.1"/>
    <property type="molecule type" value="Genomic_DNA"/>
</dbReference>
<organism evidence="7 8">
    <name type="scientific">Leptotrombidium deliense</name>
    <dbReference type="NCBI Taxonomy" id="299467"/>
    <lineage>
        <taxon>Eukaryota</taxon>
        <taxon>Metazoa</taxon>
        <taxon>Ecdysozoa</taxon>
        <taxon>Arthropoda</taxon>
        <taxon>Chelicerata</taxon>
        <taxon>Arachnida</taxon>
        <taxon>Acari</taxon>
        <taxon>Acariformes</taxon>
        <taxon>Trombidiformes</taxon>
        <taxon>Prostigmata</taxon>
        <taxon>Anystina</taxon>
        <taxon>Parasitengona</taxon>
        <taxon>Trombiculoidea</taxon>
        <taxon>Trombiculidae</taxon>
        <taxon>Leptotrombidium</taxon>
    </lineage>
</organism>
<evidence type="ECO:0000313" key="8">
    <source>
        <dbReference type="Proteomes" id="UP000288716"/>
    </source>
</evidence>
<reference evidence="7 8" key="1">
    <citation type="journal article" date="2018" name="Gigascience">
        <title>Genomes of trombidid mites reveal novel predicted allergens and laterally-transferred genes associated with secondary metabolism.</title>
        <authorList>
            <person name="Dong X."/>
            <person name="Chaisiri K."/>
            <person name="Xia D."/>
            <person name="Armstrong S.D."/>
            <person name="Fang Y."/>
            <person name="Donnelly M.J."/>
            <person name="Kadowaki T."/>
            <person name="McGarry J.W."/>
            <person name="Darby A.C."/>
            <person name="Makepeace B.L."/>
        </authorList>
    </citation>
    <scope>NUCLEOTIDE SEQUENCE [LARGE SCALE GENOMIC DNA]</scope>
    <source>
        <strain evidence="7">UoL-UT</strain>
    </source>
</reference>
<proteinExistence type="inferred from homology"/>
<dbReference type="InterPro" id="IPR023796">
    <property type="entry name" value="Serpin_dom"/>
</dbReference>
<dbReference type="PANTHER" id="PTHR11461">
    <property type="entry name" value="SERINE PROTEASE INHIBITOR, SERPIN"/>
    <property type="match status" value="1"/>
</dbReference>
<dbReference type="STRING" id="299467.A0A443S849"/>
<evidence type="ECO:0000256" key="3">
    <source>
        <dbReference type="ARBA" id="ARBA00022900"/>
    </source>
</evidence>
<feature type="domain" description="Serpin" evidence="6">
    <location>
        <begin position="30"/>
        <end position="348"/>
    </location>
</feature>
<evidence type="ECO:0000256" key="4">
    <source>
        <dbReference type="ARBA" id="ARBA00023180"/>
    </source>
</evidence>
<accession>A0A443S849</accession>
<evidence type="ECO:0000259" key="6">
    <source>
        <dbReference type="SMART" id="SM00093"/>
    </source>
</evidence>
<gene>
    <name evidence="7" type="ORF">B4U80_13329</name>
</gene>
<dbReference type="InterPro" id="IPR036186">
    <property type="entry name" value="Serpin_sf"/>
</dbReference>
<dbReference type="InterPro" id="IPR042178">
    <property type="entry name" value="Serpin_sf_1"/>
</dbReference>
<name>A0A443S849_9ACAR</name>
<dbReference type="Pfam" id="PF00079">
    <property type="entry name" value="Serpin"/>
    <property type="match status" value="1"/>
</dbReference>
<comment type="caution">
    <text evidence="7">The sequence shown here is derived from an EMBL/GenBank/DDBJ whole genome shotgun (WGS) entry which is preliminary data.</text>
</comment>
<dbReference type="GO" id="GO:0004867">
    <property type="term" value="F:serine-type endopeptidase inhibitor activity"/>
    <property type="evidence" value="ECO:0007669"/>
    <property type="project" value="UniProtKB-KW"/>
</dbReference>
<dbReference type="GO" id="GO:0005615">
    <property type="term" value="C:extracellular space"/>
    <property type="evidence" value="ECO:0007669"/>
    <property type="project" value="InterPro"/>
</dbReference>
<dbReference type="Gene3D" id="2.30.39.10">
    <property type="entry name" value="Alpha-1-antitrypsin, domain 1"/>
    <property type="match status" value="1"/>
</dbReference>
<evidence type="ECO:0000256" key="5">
    <source>
        <dbReference type="RuleBase" id="RU000411"/>
    </source>
</evidence>
<evidence type="ECO:0000313" key="7">
    <source>
        <dbReference type="EMBL" id="RWS23729.1"/>
    </source>
</evidence>
<dbReference type="OrthoDB" id="10063692at2759"/>
<keyword evidence="4" id="KW-0325">Glycoprotein</keyword>
<evidence type="ECO:0000256" key="2">
    <source>
        <dbReference type="ARBA" id="ARBA00022690"/>
    </source>
</evidence>
<dbReference type="InterPro" id="IPR042185">
    <property type="entry name" value="Serpin_sf_2"/>
</dbReference>
<dbReference type="SMART" id="SM00093">
    <property type="entry name" value="SERPIN"/>
    <property type="match status" value="1"/>
</dbReference>
<keyword evidence="2" id="KW-0646">Protease inhibitor</keyword>
<comment type="similarity">
    <text evidence="1 5">Belongs to the serpin family.</text>
</comment>